<dbReference type="Pfam" id="PF01311">
    <property type="entry name" value="Bac_export_1"/>
    <property type="match status" value="1"/>
</dbReference>
<comment type="similarity">
    <text evidence="2">Belongs to the FliR/MopE/SpaR family.</text>
</comment>
<evidence type="ECO:0000256" key="4">
    <source>
        <dbReference type="ARBA" id="ARBA00022692"/>
    </source>
</evidence>
<organism evidence="8 9">
    <name type="scientific">Microvirga brassicacearum</name>
    <dbReference type="NCBI Taxonomy" id="2580413"/>
    <lineage>
        <taxon>Bacteria</taxon>
        <taxon>Pseudomonadati</taxon>
        <taxon>Pseudomonadota</taxon>
        <taxon>Alphaproteobacteria</taxon>
        <taxon>Hyphomicrobiales</taxon>
        <taxon>Methylobacteriaceae</taxon>
        <taxon>Microvirga</taxon>
    </lineage>
</organism>
<keyword evidence="4 7" id="KW-0812">Transmembrane</keyword>
<keyword evidence="9" id="KW-1185">Reference proteome</keyword>
<sequence length="251" mass="27048">MTAPTPDTVLAIFLIFCRIGACLMVIPGFSSSRIAVKVRLFIALTTSLAISPLVIGKFESGLGSQAPFAVLWLIVSEILTGLTIGFLGRVYFMALQTLVTGAAMAIGFGSIPGTPFDDAEPLPAIGTMIMMVATAVLFLSDMHWELFRGLIASYSRLPIGESFGSQFSLIQIVDRIGAAFVLALRISSPFIIYSVVVNLAVGLANKLTPQIPVYFLATPFVMLGGLLLMYFLITDFISLFMDAFATWLRQG</sequence>
<name>A0A5N3P3L6_9HYPH</name>
<keyword evidence="6 7" id="KW-0472">Membrane</keyword>
<evidence type="ECO:0000313" key="8">
    <source>
        <dbReference type="EMBL" id="KAB0264312.1"/>
    </source>
</evidence>
<feature type="transmembrane region" description="Helical" evidence="7">
    <location>
        <begin position="38"/>
        <end position="56"/>
    </location>
</feature>
<evidence type="ECO:0000256" key="7">
    <source>
        <dbReference type="SAM" id="Phobius"/>
    </source>
</evidence>
<keyword evidence="8" id="KW-0282">Flagellum</keyword>
<dbReference type="AlphaFoldDB" id="A0A5N3P3L6"/>
<proteinExistence type="inferred from homology"/>
<dbReference type="OrthoDB" id="9779817at2"/>
<evidence type="ECO:0000313" key="9">
    <source>
        <dbReference type="Proteomes" id="UP000325684"/>
    </source>
</evidence>
<feature type="transmembrane region" description="Helical" evidence="7">
    <location>
        <begin position="213"/>
        <end position="233"/>
    </location>
</feature>
<dbReference type="EMBL" id="VCMV01000077">
    <property type="protein sequence ID" value="KAB0264312.1"/>
    <property type="molecule type" value="Genomic_DNA"/>
</dbReference>
<keyword evidence="3" id="KW-1003">Cell membrane</keyword>
<dbReference type="GO" id="GO:0005886">
    <property type="term" value="C:plasma membrane"/>
    <property type="evidence" value="ECO:0007669"/>
    <property type="project" value="UniProtKB-SubCell"/>
</dbReference>
<evidence type="ECO:0000256" key="2">
    <source>
        <dbReference type="ARBA" id="ARBA00009772"/>
    </source>
</evidence>
<evidence type="ECO:0000256" key="3">
    <source>
        <dbReference type="ARBA" id="ARBA00022475"/>
    </source>
</evidence>
<gene>
    <name evidence="8" type="ORF">FEZ63_23720</name>
</gene>
<reference evidence="8 9" key="1">
    <citation type="journal article" date="2019" name="Microorganisms">
        <title>Genome Insights into the Novel Species Microvirga brassicacearum, a Rapeseed Endophyte with Biotechnological Potential.</title>
        <authorList>
            <person name="Jimenez-Gomez A."/>
            <person name="Saati-Santamaria Z."/>
            <person name="Igual J.M."/>
            <person name="Rivas R."/>
            <person name="Mateos P.F."/>
            <person name="Garcia-Fraile P."/>
        </authorList>
    </citation>
    <scope>NUCLEOTIDE SEQUENCE [LARGE SCALE GENOMIC DNA]</scope>
    <source>
        <strain evidence="8 9">CDVBN77</strain>
    </source>
</reference>
<feature type="transmembrane region" description="Helical" evidence="7">
    <location>
        <begin position="176"/>
        <end position="201"/>
    </location>
</feature>
<evidence type="ECO:0000256" key="6">
    <source>
        <dbReference type="ARBA" id="ARBA00023136"/>
    </source>
</evidence>
<dbReference type="PRINTS" id="PR00953">
    <property type="entry name" value="TYPE3IMRPROT"/>
</dbReference>
<feature type="transmembrane region" description="Helical" evidence="7">
    <location>
        <begin position="6"/>
        <end position="26"/>
    </location>
</feature>
<feature type="transmembrane region" description="Helical" evidence="7">
    <location>
        <begin position="68"/>
        <end position="87"/>
    </location>
</feature>
<dbReference type="PANTHER" id="PTHR30065">
    <property type="entry name" value="FLAGELLAR BIOSYNTHETIC PROTEIN FLIR"/>
    <property type="match status" value="1"/>
</dbReference>
<dbReference type="Proteomes" id="UP000325684">
    <property type="component" value="Unassembled WGS sequence"/>
</dbReference>
<dbReference type="NCBIfam" id="NF009416">
    <property type="entry name" value="PRK12780.1"/>
    <property type="match status" value="1"/>
</dbReference>
<evidence type="ECO:0000256" key="1">
    <source>
        <dbReference type="ARBA" id="ARBA00004651"/>
    </source>
</evidence>
<comment type="subcellular location">
    <subcellularLocation>
        <location evidence="1">Cell membrane</location>
        <topology evidence="1">Multi-pass membrane protein</topology>
    </subcellularLocation>
</comment>
<accession>A0A5N3P3L6</accession>
<dbReference type="GO" id="GO:0006605">
    <property type="term" value="P:protein targeting"/>
    <property type="evidence" value="ECO:0007669"/>
    <property type="project" value="InterPro"/>
</dbReference>
<dbReference type="PANTHER" id="PTHR30065:SF1">
    <property type="entry name" value="SURFACE PRESENTATION OF ANTIGENS PROTEIN SPAR"/>
    <property type="match status" value="1"/>
</dbReference>
<keyword evidence="8" id="KW-0966">Cell projection</keyword>
<keyword evidence="8" id="KW-0969">Cilium</keyword>
<keyword evidence="5 7" id="KW-1133">Transmembrane helix</keyword>
<feature type="transmembrane region" description="Helical" evidence="7">
    <location>
        <begin position="94"/>
        <end position="116"/>
    </location>
</feature>
<feature type="transmembrane region" description="Helical" evidence="7">
    <location>
        <begin position="122"/>
        <end position="140"/>
    </location>
</feature>
<protein>
    <submittedName>
        <fullName evidence="8">Flagellar biosynthesis protein FliR</fullName>
    </submittedName>
</protein>
<evidence type="ECO:0000256" key="5">
    <source>
        <dbReference type="ARBA" id="ARBA00022989"/>
    </source>
</evidence>
<dbReference type="RefSeq" id="WP_150949715.1">
    <property type="nucleotide sequence ID" value="NZ_VCMV01000077.1"/>
</dbReference>
<dbReference type="InterPro" id="IPR002010">
    <property type="entry name" value="T3SS_IM_R"/>
</dbReference>
<comment type="caution">
    <text evidence="8">The sequence shown here is derived from an EMBL/GenBank/DDBJ whole genome shotgun (WGS) entry which is preliminary data.</text>
</comment>